<comment type="caution">
    <text evidence="2">The sequence shown here is derived from an EMBL/GenBank/DDBJ whole genome shotgun (WGS) entry which is preliminary data.</text>
</comment>
<dbReference type="EMBL" id="BKCJ010599178">
    <property type="protein sequence ID" value="GFB31127.1"/>
    <property type="molecule type" value="Genomic_DNA"/>
</dbReference>
<reference evidence="2" key="1">
    <citation type="journal article" date="2019" name="Sci. Rep.">
        <title>Draft genome of Tanacetum cinerariifolium, the natural source of mosquito coil.</title>
        <authorList>
            <person name="Yamashiro T."/>
            <person name="Shiraishi A."/>
            <person name="Satake H."/>
            <person name="Nakayama K."/>
        </authorList>
    </citation>
    <scope>NUCLEOTIDE SEQUENCE</scope>
</reference>
<dbReference type="AlphaFoldDB" id="A0A699LAZ2"/>
<feature type="domain" description="Reverse transcriptase zinc-binding" evidence="1">
    <location>
        <begin position="103"/>
        <end position="161"/>
    </location>
</feature>
<protein>
    <recommendedName>
        <fullName evidence="1">Reverse transcriptase zinc-binding domain-containing protein</fullName>
    </recommendedName>
</protein>
<evidence type="ECO:0000313" key="2">
    <source>
        <dbReference type="EMBL" id="GFB31127.1"/>
    </source>
</evidence>
<gene>
    <name evidence="2" type="ORF">Tci_703098</name>
</gene>
<dbReference type="Pfam" id="PF13966">
    <property type="entry name" value="zf-RVT"/>
    <property type="match status" value="1"/>
</dbReference>
<sequence length="162" mass="18696">MMPNYLVSDRVLIFVSPALATNIASANYLVYPTNTTPIIIGLVIRPNSSRDSVGLSFSWAWRRAVRSQDELLEVTGLQNLIINLRLSMEQNTWEFTRKPSWFFKVNTMRKIISNISTDVTSQQTRWNKNLPSKLNILTWRVLLHRIPTRANLEHRGIDLDSV</sequence>
<evidence type="ECO:0000259" key="1">
    <source>
        <dbReference type="Pfam" id="PF13966"/>
    </source>
</evidence>
<accession>A0A699LAZ2</accession>
<dbReference type="InterPro" id="IPR026960">
    <property type="entry name" value="RVT-Znf"/>
</dbReference>
<organism evidence="2">
    <name type="scientific">Tanacetum cinerariifolium</name>
    <name type="common">Dalmatian daisy</name>
    <name type="synonym">Chrysanthemum cinerariifolium</name>
    <dbReference type="NCBI Taxonomy" id="118510"/>
    <lineage>
        <taxon>Eukaryota</taxon>
        <taxon>Viridiplantae</taxon>
        <taxon>Streptophyta</taxon>
        <taxon>Embryophyta</taxon>
        <taxon>Tracheophyta</taxon>
        <taxon>Spermatophyta</taxon>
        <taxon>Magnoliopsida</taxon>
        <taxon>eudicotyledons</taxon>
        <taxon>Gunneridae</taxon>
        <taxon>Pentapetalae</taxon>
        <taxon>asterids</taxon>
        <taxon>campanulids</taxon>
        <taxon>Asterales</taxon>
        <taxon>Asteraceae</taxon>
        <taxon>Asteroideae</taxon>
        <taxon>Anthemideae</taxon>
        <taxon>Anthemidinae</taxon>
        <taxon>Tanacetum</taxon>
    </lineage>
</organism>
<proteinExistence type="predicted"/>
<name>A0A699LAZ2_TANCI</name>